<dbReference type="PANTHER" id="PTHR35010">
    <property type="entry name" value="BLL4672 PROTEIN-RELATED"/>
    <property type="match status" value="1"/>
</dbReference>
<dbReference type="Proteomes" id="UP000267164">
    <property type="component" value="Chromosome"/>
</dbReference>
<reference evidence="2 3" key="1">
    <citation type="submission" date="2018-09" db="EMBL/GenBank/DDBJ databases">
        <title>Nocardia yunnanensis sp. nov., an actinomycete isolated from a soil sample.</title>
        <authorList>
            <person name="Zhang J."/>
        </authorList>
    </citation>
    <scope>NUCLEOTIDE SEQUENCE [LARGE SCALE GENOMIC DNA]</scope>
    <source>
        <strain evidence="2 3">CFHS0054</strain>
    </source>
</reference>
<dbReference type="CDD" id="cd00093">
    <property type="entry name" value="HTH_XRE"/>
    <property type="match status" value="1"/>
</dbReference>
<protein>
    <submittedName>
        <fullName evidence="2">XRE family transcriptional regulator</fullName>
    </submittedName>
</protein>
<name>A0A386ZHP4_9NOCA</name>
<dbReference type="KEGG" id="nyu:D7D52_27375"/>
<dbReference type="RefSeq" id="WP_120740879.1">
    <property type="nucleotide sequence ID" value="NZ_CP032568.1"/>
</dbReference>
<dbReference type="SMART" id="SM00530">
    <property type="entry name" value="HTH_XRE"/>
    <property type="match status" value="1"/>
</dbReference>
<dbReference type="GO" id="GO:0003677">
    <property type="term" value="F:DNA binding"/>
    <property type="evidence" value="ECO:0007669"/>
    <property type="project" value="InterPro"/>
</dbReference>
<dbReference type="OrthoDB" id="3608749at2"/>
<dbReference type="InterPro" id="IPR010982">
    <property type="entry name" value="Lambda_DNA-bd_dom_sf"/>
</dbReference>
<dbReference type="PANTHER" id="PTHR35010:SF2">
    <property type="entry name" value="BLL4672 PROTEIN"/>
    <property type="match status" value="1"/>
</dbReference>
<sequence length="271" mass="29769">MTGNELGEFLRACRAARRPEEAGLVPYGRRRVAGLRREEVAELARMNTDYYTRLEQGRERRPSPQLLEALGAVLGLSADVRDHMFRLAGVMPPAREPRPAEEVGPALRRMLESYPAAPALVLNPAMDILAANAPADAFFSGFARRDNLARMTFLDPIAPEFCVDWRWTCQAMVAGFRQAGALYPGDARLREVVGELLGASAEFAELWHSYALCVATAEPREFRHPEAGPLSLTYESFDVRGGSGQRLMVYHAEPGSPTAAALARLDGSARV</sequence>
<keyword evidence="3" id="KW-1185">Reference proteome</keyword>
<dbReference type="Pfam" id="PF13560">
    <property type="entry name" value="HTH_31"/>
    <property type="match status" value="1"/>
</dbReference>
<proteinExistence type="predicted"/>
<organism evidence="2 3">
    <name type="scientific">Nocardia yunnanensis</name>
    <dbReference type="NCBI Taxonomy" id="2382165"/>
    <lineage>
        <taxon>Bacteria</taxon>
        <taxon>Bacillati</taxon>
        <taxon>Actinomycetota</taxon>
        <taxon>Actinomycetes</taxon>
        <taxon>Mycobacteriales</taxon>
        <taxon>Nocardiaceae</taxon>
        <taxon>Nocardia</taxon>
    </lineage>
</organism>
<gene>
    <name evidence="2" type="ORF">D7D52_27375</name>
</gene>
<dbReference type="AlphaFoldDB" id="A0A386ZHP4"/>
<dbReference type="Pfam" id="PF17765">
    <property type="entry name" value="MLTR_LBD"/>
    <property type="match status" value="1"/>
</dbReference>
<dbReference type="PROSITE" id="PS50943">
    <property type="entry name" value="HTH_CROC1"/>
    <property type="match status" value="1"/>
</dbReference>
<evidence type="ECO:0000259" key="1">
    <source>
        <dbReference type="PROSITE" id="PS50943"/>
    </source>
</evidence>
<dbReference type="InterPro" id="IPR001387">
    <property type="entry name" value="Cro/C1-type_HTH"/>
</dbReference>
<dbReference type="EMBL" id="CP032568">
    <property type="protein sequence ID" value="AYF76910.1"/>
    <property type="molecule type" value="Genomic_DNA"/>
</dbReference>
<dbReference type="InterPro" id="IPR041413">
    <property type="entry name" value="MLTR_LBD"/>
</dbReference>
<evidence type="ECO:0000313" key="3">
    <source>
        <dbReference type="Proteomes" id="UP000267164"/>
    </source>
</evidence>
<evidence type="ECO:0000313" key="2">
    <source>
        <dbReference type="EMBL" id="AYF76910.1"/>
    </source>
</evidence>
<dbReference type="Gene3D" id="3.30.450.180">
    <property type="match status" value="1"/>
</dbReference>
<dbReference type="Gene3D" id="1.10.260.40">
    <property type="entry name" value="lambda repressor-like DNA-binding domains"/>
    <property type="match status" value="1"/>
</dbReference>
<dbReference type="SUPFAM" id="SSF47413">
    <property type="entry name" value="lambda repressor-like DNA-binding domains"/>
    <property type="match status" value="1"/>
</dbReference>
<feature type="domain" description="HTH cro/C1-type" evidence="1">
    <location>
        <begin position="30"/>
        <end position="81"/>
    </location>
</feature>
<accession>A0A386ZHP4</accession>